<dbReference type="FunFam" id="3.30.420.10:FF:000006">
    <property type="entry name" value="Ribonuclease HII"/>
    <property type="match status" value="1"/>
</dbReference>
<dbReference type="GO" id="GO:0004523">
    <property type="term" value="F:RNA-DNA hybrid ribonuclease activity"/>
    <property type="evidence" value="ECO:0007669"/>
    <property type="project" value="UniProtKB-UniRule"/>
</dbReference>
<evidence type="ECO:0000256" key="13">
    <source>
        <dbReference type="ARBA" id="ARBA00023211"/>
    </source>
</evidence>
<dbReference type="InterPro" id="IPR012337">
    <property type="entry name" value="RNaseH-like_sf"/>
</dbReference>
<evidence type="ECO:0000256" key="15">
    <source>
        <dbReference type="PROSITE-ProRule" id="PRU01319"/>
    </source>
</evidence>
<dbReference type="PANTHER" id="PTHR10954">
    <property type="entry name" value="RIBONUCLEASE H2 SUBUNIT A"/>
    <property type="match status" value="1"/>
</dbReference>
<evidence type="ECO:0000256" key="9">
    <source>
        <dbReference type="ARBA" id="ARBA00022722"/>
    </source>
</evidence>
<feature type="domain" description="RNase H type-2" evidence="17">
    <location>
        <begin position="2"/>
        <end position="192"/>
    </location>
</feature>
<evidence type="ECO:0000313" key="19">
    <source>
        <dbReference type="Proteomes" id="UP000295611"/>
    </source>
</evidence>
<comment type="similarity">
    <text evidence="5 14 16">Belongs to the RNase HII family.</text>
</comment>
<keyword evidence="11 14" id="KW-0255">Endonuclease</keyword>
<dbReference type="SUPFAM" id="SSF53098">
    <property type="entry name" value="Ribonuclease H-like"/>
    <property type="match status" value="1"/>
</dbReference>
<comment type="caution">
    <text evidence="18">The sequence shown here is derived from an EMBL/GenBank/DDBJ whole genome shotgun (WGS) entry which is preliminary data.</text>
</comment>
<comment type="cofactor">
    <cofactor evidence="14 15">
        <name>Mn(2+)</name>
        <dbReference type="ChEBI" id="CHEBI:29035"/>
    </cofactor>
    <cofactor evidence="14 15">
        <name>Mg(2+)</name>
        <dbReference type="ChEBI" id="CHEBI:18420"/>
    </cofactor>
    <text evidence="14 15">Manganese or magnesium. Binds 1 divalent metal ion per monomer in the absence of substrate. May bind a second metal ion after substrate binding.</text>
</comment>
<evidence type="ECO:0000259" key="17">
    <source>
        <dbReference type="PROSITE" id="PS51975"/>
    </source>
</evidence>
<evidence type="ECO:0000313" key="18">
    <source>
        <dbReference type="EMBL" id="TDR73849.1"/>
    </source>
</evidence>
<reference evidence="18 19" key="1">
    <citation type="submission" date="2019-03" db="EMBL/GenBank/DDBJ databases">
        <title>Genomic Encyclopedia of Type Strains, Phase III (KMG-III): the genomes of soil and plant-associated and newly described type strains.</title>
        <authorList>
            <person name="Whitman W."/>
        </authorList>
    </citation>
    <scope>NUCLEOTIDE SEQUENCE [LARGE SCALE GENOMIC DNA]</scope>
    <source>
        <strain evidence="18 19">CECT 8976</strain>
    </source>
</reference>
<dbReference type="EMBL" id="SNZP01000012">
    <property type="protein sequence ID" value="TDR73849.1"/>
    <property type="molecule type" value="Genomic_DNA"/>
</dbReference>
<evidence type="ECO:0000256" key="11">
    <source>
        <dbReference type="ARBA" id="ARBA00022759"/>
    </source>
</evidence>
<evidence type="ECO:0000256" key="1">
    <source>
        <dbReference type="ARBA" id="ARBA00000077"/>
    </source>
</evidence>
<dbReference type="EC" id="3.1.26.4" evidence="6 14"/>
<keyword evidence="10 14" id="KW-0479">Metal-binding</keyword>
<dbReference type="GO" id="GO:0003723">
    <property type="term" value="F:RNA binding"/>
    <property type="evidence" value="ECO:0007669"/>
    <property type="project" value="UniProtKB-UniRule"/>
</dbReference>
<sequence>MSLLCGVDEAGRGPLAGAVYAAAVILDPARPIDGLADSKVLSEARREALALEIRERAQAWCIASASVEEIDRLNILQATMLAMTRAVEGLSVRPDLVQIDGNRVPKQLTLPAEAIVKGDARVAAISAASILAKTARDAELIALDARWPGYGFARHKGYPTAEHLAALATLGVLPVHRKTFAPVRQALGLRQGDLF</sequence>
<comment type="catalytic activity">
    <reaction evidence="1 14 15 16">
        <text>Endonucleolytic cleavage to 5'-phosphomonoester.</text>
        <dbReference type="EC" id="3.1.26.4"/>
    </reaction>
</comment>
<dbReference type="NCBIfam" id="NF000596">
    <property type="entry name" value="PRK00015.1-4"/>
    <property type="match status" value="1"/>
</dbReference>
<proteinExistence type="inferred from homology"/>
<dbReference type="NCBIfam" id="NF000595">
    <property type="entry name" value="PRK00015.1-3"/>
    <property type="match status" value="1"/>
</dbReference>
<evidence type="ECO:0000256" key="12">
    <source>
        <dbReference type="ARBA" id="ARBA00022801"/>
    </source>
</evidence>
<evidence type="ECO:0000256" key="8">
    <source>
        <dbReference type="ARBA" id="ARBA00022490"/>
    </source>
</evidence>
<dbReference type="Proteomes" id="UP000295611">
    <property type="component" value="Unassembled WGS sequence"/>
</dbReference>
<dbReference type="Pfam" id="PF01351">
    <property type="entry name" value="RNase_HII"/>
    <property type="match status" value="1"/>
</dbReference>
<evidence type="ECO:0000256" key="3">
    <source>
        <dbReference type="ARBA" id="ARBA00004065"/>
    </source>
</evidence>
<keyword evidence="8 14" id="KW-0963">Cytoplasm</keyword>
<dbReference type="GO" id="GO:0030145">
    <property type="term" value="F:manganese ion binding"/>
    <property type="evidence" value="ECO:0007669"/>
    <property type="project" value="UniProtKB-UniRule"/>
</dbReference>
<dbReference type="CDD" id="cd07182">
    <property type="entry name" value="RNase_HII_bacteria_HII_like"/>
    <property type="match status" value="1"/>
</dbReference>
<dbReference type="PANTHER" id="PTHR10954:SF18">
    <property type="entry name" value="RIBONUCLEASE HII"/>
    <property type="match status" value="1"/>
</dbReference>
<dbReference type="GO" id="GO:0043137">
    <property type="term" value="P:DNA replication, removal of RNA primer"/>
    <property type="evidence" value="ECO:0007669"/>
    <property type="project" value="TreeGrafter"/>
</dbReference>
<organism evidence="18 19">
    <name type="scientific">Paludibacterium purpuratum</name>
    <dbReference type="NCBI Taxonomy" id="1144873"/>
    <lineage>
        <taxon>Bacteria</taxon>
        <taxon>Pseudomonadati</taxon>
        <taxon>Pseudomonadota</taxon>
        <taxon>Betaproteobacteria</taxon>
        <taxon>Neisseriales</taxon>
        <taxon>Chromobacteriaceae</taxon>
        <taxon>Paludibacterium</taxon>
    </lineage>
</organism>
<keyword evidence="12 14" id="KW-0378">Hydrolase</keyword>
<feature type="binding site" evidence="14 15">
    <location>
        <position position="8"/>
    </location>
    <ligand>
        <name>a divalent metal cation</name>
        <dbReference type="ChEBI" id="CHEBI:60240"/>
    </ligand>
</feature>
<evidence type="ECO:0000256" key="2">
    <source>
        <dbReference type="ARBA" id="ARBA00001946"/>
    </source>
</evidence>
<evidence type="ECO:0000256" key="5">
    <source>
        <dbReference type="ARBA" id="ARBA00007383"/>
    </source>
</evidence>
<dbReference type="AlphaFoldDB" id="A0A4R7AZJ6"/>
<evidence type="ECO:0000256" key="4">
    <source>
        <dbReference type="ARBA" id="ARBA00004496"/>
    </source>
</evidence>
<keyword evidence="19" id="KW-1185">Reference proteome</keyword>
<comment type="cofactor">
    <cofactor evidence="2">
        <name>Mg(2+)</name>
        <dbReference type="ChEBI" id="CHEBI:18420"/>
    </cofactor>
</comment>
<dbReference type="HAMAP" id="MF_00052_B">
    <property type="entry name" value="RNase_HII_B"/>
    <property type="match status" value="1"/>
</dbReference>
<evidence type="ECO:0000256" key="6">
    <source>
        <dbReference type="ARBA" id="ARBA00012180"/>
    </source>
</evidence>
<protein>
    <recommendedName>
        <fullName evidence="7 14">Ribonuclease HII</fullName>
        <shortName evidence="14">RNase HII</shortName>
        <ecNumber evidence="6 14">3.1.26.4</ecNumber>
    </recommendedName>
</protein>
<comment type="function">
    <text evidence="3 14 16">Endonuclease that specifically degrades the RNA of RNA-DNA hybrids.</text>
</comment>
<evidence type="ECO:0000256" key="7">
    <source>
        <dbReference type="ARBA" id="ARBA00019179"/>
    </source>
</evidence>
<evidence type="ECO:0000256" key="10">
    <source>
        <dbReference type="ARBA" id="ARBA00022723"/>
    </source>
</evidence>
<accession>A0A4R7AZJ6</accession>
<dbReference type="GO" id="GO:0005737">
    <property type="term" value="C:cytoplasm"/>
    <property type="evidence" value="ECO:0007669"/>
    <property type="project" value="UniProtKB-SubCell"/>
</dbReference>
<keyword evidence="13 14" id="KW-0464">Manganese</keyword>
<dbReference type="GO" id="GO:0032299">
    <property type="term" value="C:ribonuclease H2 complex"/>
    <property type="evidence" value="ECO:0007669"/>
    <property type="project" value="TreeGrafter"/>
</dbReference>
<dbReference type="PROSITE" id="PS51975">
    <property type="entry name" value="RNASE_H_2"/>
    <property type="match status" value="1"/>
</dbReference>
<feature type="binding site" evidence="14 15">
    <location>
        <position position="9"/>
    </location>
    <ligand>
        <name>a divalent metal cation</name>
        <dbReference type="ChEBI" id="CHEBI:60240"/>
    </ligand>
</feature>
<dbReference type="InterPro" id="IPR036397">
    <property type="entry name" value="RNaseH_sf"/>
</dbReference>
<dbReference type="GO" id="GO:0006298">
    <property type="term" value="P:mismatch repair"/>
    <property type="evidence" value="ECO:0007669"/>
    <property type="project" value="TreeGrafter"/>
</dbReference>
<dbReference type="InterPro" id="IPR022898">
    <property type="entry name" value="RNase_HII"/>
</dbReference>
<dbReference type="Gene3D" id="3.30.420.10">
    <property type="entry name" value="Ribonuclease H-like superfamily/Ribonuclease H"/>
    <property type="match status" value="1"/>
</dbReference>
<comment type="subcellular location">
    <subcellularLocation>
        <location evidence="4 14">Cytoplasm</location>
    </subcellularLocation>
</comment>
<dbReference type="InterPro" id="IPR001352">
    <property type="entry name" value="RNase_HII/HIII"/>
</dbReference>
<name>A0A4R7AZJ6_9NEIS</name>
<dbReference type="InterPro" id="IPR024567">
    <property type="entry name" value="RNase_HII/HIII_dom"/>
</dbReference>
<evidence type="ECO:0000256" key="14">
    <source>
        <dbReference type="HAMAP-Rule" id="MF_00052"/>
    </source>
</evidence>
<gene>
    <name evidence="14" type="primary">rnhB</name>
    <name evidence="18" type="ORF">DFP86_11253</name>
</gene>
<evidence type="ECO:0000256" key="16">
    <source>
        <dbReference type="RuleBase" id="RU003515"/>
    </source>
</evidence>
<feature type="binding site" evidence="14 15">
    <location>
        <position position="100"/>
    </location>
    <ligand>
        <name>a divalent metal cation</name>
        <dbReference type="ChEBI" id="CHEBI:60240"/>
    </ligand>
</feature>
<keyword evidence="9 14" id="KW-0540">Nuclease</keyword>